<protein>
    <recommendedName>
        <fullName evidence="3">ZU5 domain-containing protein</fullName>
    </recommendedName>
</protein>
<evidence type="ECO:0000313" key="1">
    <source>
        <dbReference type="EMBL" id="TWI81530.1"/>
    </source>
</evidence>
<dbReference type="Gene3D" id="2.60.220.30">
    <property type="match status" value="1"/>
</dbReference>
<name>A0A562SLD9_9BACT</name>
<proteinExistence type="predicted"/>
<dbReference type="RefSeq" id="WP_144886720.1">
    <property type="nucleotide sequence ID" value="NZ_VLLE01000004.1"/>
</dbReference>
<dbReference type="EMBL" id="VLLE01000004">
    <property type="protein sequence ID" value="TWI81530.1"/>
    <property type="molecule type" value="Genomic_DNA"/>
</dbReference>
<dbReference type="OrthoDB" id="770607at2"/>
<gene>
    <name evidence="1" type="ORF">IQ13_2548</name>
</gene>
<keyword evidence="2" id="KW-1185">Reference proteome</keyword>
<dbReference type="AlphaFoldDB" id="A0A562SLD9"/>
<comment type="caution">
    <text evidence="1">The sequence shown here is derived from an EMBL/GenBank/DDBJ whole genome shotgun (WGS) entry which is preliminary data.</text>
</comment>
<accession>A0A562SLD9</accession>
<evidence type="ECO:0000313" key="2">
    <source>
        <dbReference type="Proteomes" id="UP000316167"/>
    </source>
</evidence>
<evidence type="ECO:0008006" key="3">
    <source>
        <dbReference type="Google" id="ProtNLM"/>
    </source>
</evidence>
<dbReference type="Proteomes" id="UP000316167">
    <property type="component" value="Unassembled WGS sequence"/>
</dbReference>
<sequence>MKIISPFIIACLLTFFQTGCSKKPATIQEPAETPGEVTAVGVADNTNPSTKIIGASGGTVSSNDGKISIAIPQGALNSDQTISIQRISNTNPMGLHNGYRITPHNIVFTKPVTITFRYTEKDVVGTVPEAFGIAYQNNEGVWKAINSTTVNKNLMLVSVETTHFSDWTFFKSFELTSSAAVLPVNGVAQLELISDANFLLAALEKAERPIGKRQNMTALFIKGWSLAGAGKLSPNQQKATYTAPATVPSSPNPVAISVNIDLNQRGKFVVLTHIKISNDGEISVRVGGGDWFTQEASPAVKLADNYYILADSDGDEKGRYITVRWQGAGNGTFAYKSPLVNIGTHVQYLITGGPNYNCAYTTPANEFVASGGGVTITSLGETDGFVTGTFVITPSGTGDFLSAGPTVEGKFRVRKSW</sequence>
<reference evidence="1 2" key="1">
    <citation type="journal article" date="2015" name="Stand. Genomic Sci.">
        <title>Genomic Encyclopedia of Bacterial and Archaeal Type Strains, Phase III: the genomes of soil and plant-associated and newly described type strains.</title>
        <authorList>
            <person name="Whitman W.B."/>
            <person name="Woyke T."/>
            <person name="Klenk H.P."/>
            <person name="Zhou Y."/>
            <person name="Lilburn T.G."/>
            <person name="Beck B.J."/>
            <person name="De Vos P."/>
            <person name="Vandamme P."/>
            <person name="Eisen J.A."/>
            <person name="Garrity G."/>
            <person name="Hugenholtz P."/>
            <person name="Kyrpides N.C."/>
        </authorList>
    </citation>
    <scope>NUCLEOTIDE SEQUENCE [LARGE SCALE GENOMIC DNA]</scope>
    <source>
        <strain evidence="1 2">CGMCC 1.7271</strain>
    </source>
</reference>
<organism evidence="1 2">
    <name type="scientific">Lacibacter cauensis</name>
    <dbReference type="NCBI Taxonomy" id="510947"/>
    <lineage>
        <taxon>Bacteria</taxon>
        <taxon>Pseudomonadati</taxon>
        <taxon>Bacteroidota</taxon>
        <taxon>Chitinophagia</taxon>
        <taxon>Chitinophagales</taxon>
        <taxon>Chitinophagaceae</taxon>
        <taxon>Lacibacter</taxon>
    </lineage>
</organism>